<organism evidence="2 3">
    <name type="scientific">Juglans regia</name>
    <name type="common">English walnut</name>
    <dbReference type="NCBI Taxonomy" id="51240"/>
    <lineage>
        <taxon>Eukaryota</taxon>
        <taxon>Viridiplantae</taxon>
        <taxon>Streptophyta</taxon>
        <taxon>Embryophyta</taxon>
        <taxon>Tracheophyta</taxon>
        <taxon>Spermatophyta</taxon>
        <taxon>Magnoliopsida</taxon>
        <taxon>eudicotyledons</taxon>
        <taxon>Gunneridae</taxon>
        <taxon>Pentapetalae</taxon>
        <taxon>rosids</taxon>
        <taxon>fabids</taxon>
        <taxon>Fagales</taxon>
        <taxon>Juglandaceae</taxon>
        <taxon>Juglans</taxon>
    </lineage>
</organism>
<dbReference type="GeneID" id="108997251"/>
<evidence type="ECO:0000313" key="3">
    <source>
        <dbReference type="RefSeq" id="XP_018828985.1"/>
    </source>
</evidence>
<name>A0A2I4FBF4_JUGRE</name>
<dbReference type="RefSeq" id="XP_018828985.1">
    <property type="nucleotide sequence ID" value="XM_018973440.1"/>
</dbReference>
<dbReference type="PANTHER" id="PTHR31286">
    <property type="entry name" value="GLYCINE-RICH CELL WALL STRUCTURAL PROTEIN 1.8-LIKE"/>
    <property type="match status" value="1"/>
</dbReference>
<dbReference type="KEGG" id="jre:108997251"/>
<reference evidence="3" key="1">
    <citation type="submission" date="2025-08" db="UniProtKB">
        <authorList>
            <consortium name="RefSeq"/>
        </authorList>
    </citation>
    <scope>IDENTIFICATION</scope>
    <source>
        <tissue evidence="3">Leaves</tissue>
    </source>
</reference>
<dbReference type="InterPro" id="IPR025558">
    <property type="entry name" value="DUF4283"/>
</dbReference>
<dbReference type="PANTHER" id="PTHR31286:SF99">
    <property type="entry name" value="DUF4283 DOMAIN-CONTAINING PROTEIN"/>
    <property type="match status" value="1"/>
</dbReference>
<proteinExistence type="predicted"/>
<sequence>MRTAGGQASSSALLARRSFADMVANAPQPIPVVEIPLRPLKVLDGEIFSFSKDEITKSAEPFIFSLVLKFLRNRPSLDDIRSCIRRRWGLVDQPVVSSMAASRSMFVRFANEGDFKMAISRESCEMRGVPYRAFHWSTDYTDETESPVVPVWISLPGLPPNMFHESFLENITLPIGKYVRSDNCTRCATRTDAARICVEMNANMDPIESIWIGVPHQKGSRLQKVIYENLPAYCRLCKTQGHNISKSRKAGGQDGKNINLVGNKARNRRMYKEKDLTEEEPGQLMALEMDKGKELISSVQVENRLSIEEIEEGEL</sequence>
<accession>A0A2I4FBF4</accession>
<keyword evidence="2" id="KW-1185">Reference proteome</keyword>
<gene>
    <name evidence="3" type="primary">LOC108997251</name>
</gene>
<dbReference type="OrthoDB" id="1002340at2759"/>
<dbReference type="Pfam" id="PF14111">
    <property type="entry name" value="DUF4283"/>
    <property type="match status" value="1"/>
</dbReference>
<evidence type="ECO:0000259" key="1">
    <source>
        <dbReference type="Pfam" id="PF14111"/>
    </source>
</evidence>
<dbReference type="InterPro" id="IPR040256">
    <property type="entry name" value="At4g02000-like"/>
</dbReference>
<protein>
    <submittedName>
        <fullName evidence="3">Uncharacterized protein LOC108997251</fullName>
    </submittedName>
</protein>
<dbReference type="AlphaFoldDB" id="A0A2I4FBF4"/>
<dbReference type="Proteomes" id="UP000235220">
    <property type="component" value="Chromosome 16"/>
</dbReference>
<feature type="domain" description="DUF4283" evidence="1">
    <location>
        <begin position="64"/>
        <end position="139"/>
    </location>
</feature>
<evidence type="ECO:0000313" key="2">
    <source>
        <dbReference type="Proteomes" id="UP000235220"/>
    </source>
</evidence>
<dbReference type="Gramene" id="Jr16_04180_p1">
    <property type="protein sequence ID" value="cds.Jr16_04180_p1"/>
    <property type="gene ID" value="Jr16_04180"/>
</dbReference>